<evidence type="ECO:0000313" key="8">
    <source>
        <dbReference type="EMBL" id="KZZ90451.1"/>
    </source>
</evidence>
<dbReference type="InterPro" id="IPR005829">
    <property type="entry name" value="Sugar_transporter_CS"/>
</dbReference>
<feature type="transmembrane region" description="Helical" evidence="6">
    <location>
        <begin position="319"/>
        <end position="341"/>
    </location>
</feature>
<evidence type="ECO:0000256" key="5">
    <source>
        <dbReference type="SAM" id="MobiDB-lite"/>
    </source>
</evidence>
<keyword evidence="3 6" id="KW-1133">Transmembrane helix</keyword>
<dbReference type="GO" id="GO:0000329">
    <property type="term" value="C:fungal-type vacuole membrane"/>
    <property type="evidence" value="ECO:0007669"/>
    <property type="project" value="TreeGrafter"/>
</dbReference>
<comment type="caution">
    <text evidence="8">The sequence shown here is derived from an EMBL/GenBank/DDBJ whole genome shotgun (WGS) entry which is preliminary data.</text>
</comment>
<dbReference type="OrthoDB" id="419537at2759"/>
<evidence type="ECO:0000256" key="1">
    <source>
        <dbReference type="ARBA" id="ARBA00004141"/>
    </source>
</evidence>
<evidence type="ECO:0000259" key="7">
    <source>
        <dbReference type="PROSITE" id="PS50850"/>
    </source>
</evidence>
<feature type="compositionally biased region" description="Basic residues" evidence="5">
    <location>
        <begin position="56"/>
        <end position="67"/>
    </location>
</feature>
<accession>A0A167XTL4</accession>
<dbReference type="PROSITE" id="PS00216">
    <property type="entry name" value="SUGAR_TRANSPORT_1"/>
    <property type="match status" value="1"/>
</dbReference>
<dbReference type="InterPro" id="IPR020846">
    <property type="entry name" value="MFS_dom"/>
</dbReference>
<feature type="transmembrane region" description="Helical" evidence="6">
    <location>
        <begin position="189"/>
        <end position="209"/>
    </location>
</feature>
<dbReference type="AlphaFoldDB" id="A0A167XTL4"/>
<evidence type="ECO:0000256" key="4">
    <source>
        <dbReference type="ARBA" id="ARBA00023136"/>
    </source>
</evidence>
<dbReference type="GO" id="GO:0015174">
    <property type="term" value="F:basic amino acid transmembrane transporter activity"/>
    <property type="evidence" value="ECO:0007669"/>
    <property type="project" value="TreeGrafter"/>
</dbReference>
<dbReference type="PROSITE" id="PS50850">
    <property type="entry name" value="MFS"/>
    <property type="match status" value="1"/>
</dbReference>
<comment type="subcellular location">
    <subcellularLocation>
        <location evidence="1">Membrane</location>
        <topology evidence="1">Multi-pass membrane protein</topology>
    </subcellularLocation>
</comment>
<name>A0A167XTL4_9HYPO</name>
<evidence type="ECO:0000313" key="9">
    <source>
        <dbReference type="Proteomes" id="UP000078544"/>
    </source>
</evidence>
<feature type="compositionally biased region" description="Low complexity" evidence="5">
    <location>
        <begin position="43"/>
        <end position="55"/>
    </location>
</feature>
<dbReference type="Proteomes" id="UP000078544">
    <property type="component" value="Unassembled WGS sequence"/>
</dbReference>
<keyword evidence="4 6" id="KW-0472">Membrane</keyword>
<keyword evidence="9" id="KW-1185">Reference proteome</keyword>
<feature type="transmembrane region" description="Helical" evidence="6">
    <location>
        <begin position="156"/>
        <end position="177"/>
    </location>
</feature>
<feature type="domain" description="Major facilitator superfamily (MFS) profile" evidence="7">
    <location>
        <begin position="125"/>
        <end position="409"/>
    </location>
</feature>
<feature type="transmembrane region" description="Helical" evidence="6">
    <location>
        <begin position="122"/>
        <end position="144"/>
    </location>
</feature>
<dbReference type="PANTHER" id="PTHR23501">
    <property type="entry name" value="MAJOR FACILITATOR SUPERFAMILY"/>
    <property type="match status" value="1"/>
</dbReference>
<sequence length="409" mass="43687">MQVSELDTPPDPGQDQEQELNLDGVIATIDAAPVLEPEPAAITTASSAAKSTVAGAHHHLHHHHPHYHPTETSPLLAPSISRSRRPFQDDSAINDDGDDDDDDGSSHVATPLFLHGTSRSRFWFIFSQVLMVQFMACFDGTIMASSHPVITSYFDAANSASWLSTAFLLTSTAFQPLLGRLSDALGRKYLFLGALVIFTVATLGCALANSIEEFIVARAFCGLGAGGGTALGSIIISDLVPIERRGSYQSYLNIMFGIGSALGAAVGGAMAEALGWRWEFGIQFPPLLVCLAISAVAVPDDLGLVGETRKTIMQAVREFDTLGSVLLTSTISFLILGLSLGGNVLPWSHPLVIVSLGIFVVLFPAFLYVESLAGKPIMPLHLITHPPRANIIFANFLAAFLANAIYFNM</sequence>
<evidence type="ECO:0000256" key="6">
    <source>
        <dbReference type="SAM" id="Phobius"/>
    </source>
</evidence>
<dbReference type="Pfam" id="PF07690">
    <property type="entry name" value="MFS_1"/>
    <property type="match status" value="1"/>
</dbReference>
<dbReference type="InterPro" id="IPR011701">
    <property type="entry name" value="MFS"/>
</dbReference>
<dbReference type="InterPro" id="IPR036259">
    <property type="entry name" value="MFS_trans_sf"/>
</dbReference>
<reference evidence="8 9" key="1">
    <citation type="journal article" date="2016" name="Genome Biol. Evol.">
        <title>Divergent and convergent evolution of fungal pathogenicity.</title>
        <authorList>
            <person name="Shang Y."/>
            <person name="Xiao G."/>
            <person name="Zheng P."/>
            <person name="Cen K."/>
            <person name="Zhan S."/>
            <person name="Wang C."/>
        </authorList>
    </citation>
    <scope>NUCLEOTIDE SEQUENCE [LARGE SCALE GENOMIC DNA]</scope>
    <source>
        <strain evidence="8 9">RCEF 2490</strain>
    </source>
</reference>
<feature type="transmembrane region" description="Helical" evidence="6">
    <location>
        <begin position="215"/>
        <end position="240"/>
    </location>
</feature>
<gene>
    <name evidence="8" type="ORF">AAL_07137</name>
</gene>
<evidence type="ECO:0000256" key="2">
    <source>
        <dbReference type="ARBA" id="ARBA00022692"/>
    </source>
</evidence>
<proteinExistence type="predicted"/>
<feature type="transmembrane region" description="Helical" evidence="6">
    <location>
        <begin position="347"/>
        <end position="369"/>
    </location>
</feature>
<feature type="transmembrane region" description="Helical" evidence="6">
    <location>
        <begin position="389"/>
        <end position="407"/>
    </location>
</feature>
<feature type="transmembrane region" description="Helical" evidence="6">
    <location>
        <begin position="252"/>
        <end position="274"/>
    </location>
</feature>
<feature type="region of interest" description="Disordered" evidence="5">
    <location>
        <begin position="43"/>
        <end position="104"/>
    </location>
</feature>
<dbReference type="PANTHER" id="PTHR23501:SF67">
    <property type="entry name" value="MFS MULTIDRUG EFFLUX TRANSPORTER (EUROFUNG)"/>
    <property type="match status" value="1"/>
</dbReference>
<evidence type="ECO:0000256" key="3">
    <source>
        <dbReference type="ARBA" id="ARBA00022989"/>
    </source>
</evidence>
<dbReference type="SUPFAM" id="SSF103473">
    <property type="entry name" value="MFS general substrate transporter"/>
    <property type="match status" value="1"/>
</dbReference>
<organism evidence="8 9">
    <name type="scientific">Moelleriella libera RCEF 2490</name>
    <dbReference type="NCBI Taxonomy" id="1081109"/>
    <lineage>
        <taxon>Eukaryota</taxon>
        <taxon>Fungi</taxon>
        <taxon>Dikarya</taxon>
        <taxon>Ascomycota</taxon>
        <taxon>Pezizomycotina</taxon>
        <taxon>Sordariomycetes</taxon>
        <taxon>Hypocreomycetidae</taxon>
        <taxon>Hypocreales</taxon>
        <taxon>Clavicipitaceae</taxon>
        <taxon>Moelleriella</taxon>
    </lineage>
</organism>
<protein>
    <submittedName>
        <fullName evidence="8">Major facilitator superfamily domain, general substrate transporter</fullName>
    </submittedName>
</protein>
<feature type="compositionally biased region" description="Acidic residues" evidence="5">
    <location>
        <begin position="92"/>
        <end position="103"/>
    </location>
</feature>
<keyword evidence="2 6" id="KW-0812">Transmembrane</keyword>
<dbReference type="Gene3D" id="1.20.1720.10">
    <property type="entry name" value="Multidrug resistance protein D"/>
    <property type="match status" value="1"/>
</dbReference>
<dbReference type="EMBL" id="AZGY01000021">
    <property type="protein sequence ID" value="KZZ90451.1"/>
    <property type="molecule type" value="Genomic_DNA"/>
</dbReference>